<keyword evidence="1" id="KW-0805">Transcription regulation</keyword>
<keyword evidence="2" id="KW-0804">Transcription</keyword>
<evidence type="ECO:0000313" key="6">
    <source>
        <dbReference type="Proteomes" id="UP001328107"/>
    </source>
</evidence>
<dbReference type="AlphaFoldDB" id="A0AAN5CM95"/>
<dbReference type="Proteomes" id="UP001328107">
    <property type="component" value="Unassembled WGS sequence"/>
</dbReference>
<proteinExistence type="predicted"/>
<dbReference type="InterPro" id="IPR035500">
    <property type="entry name" value="NHR-like_dom_sf"/>
</dbReference>
<sequence>KDAILKELQAYYRDEMHLGNFAPRLGELMMMLNVYEVRSTGLDKHFEMMRLLNVFDDKTIIYRMS</sequence>
<reference evidence="6" key="1">
    <citation type="submission" date="2022-10" db="EMBL/GenBank/DDBJ databases">
        <title>Genome assembly of Pristionchus species.</title>
        <authorList>
            <person name="Yoshida K."/>
            <person name="Sommer R.J."/>
        </authorList>
    </citation>
    <scope>NUCLEOTIDE SEQUENCE [LARGE SCALE GENOMIC DNA]</scope>
    <source>
        <strain evidence="6">RS5460</strain>
    </source>
</reference>
<dbReference type="SUPFAM" id="SSF48508">
    <property type="entry name" value="Nuclear receptor ligand-binding domain"/>
    <property type="match status" value="1"/>
</dbReference>
<dbReference type="GO" id="GO:0003700">
    <property type="term" value="F:DNA-binding transcription factor activity"/>
    <property type="evidence" value="ECO:0007669"/>
    <property type="project" value="TreeGrafter"/>
</dbReference>
<dbReference type="EMBL" id="BTRK01000004">
    <property type="protein sequence ID" value="GMR46929.1"/>
    <property type="molecule type" value="Genomic_DNA"/>
</dbReference>
<evidence type="ECO:0000259" key="4">
    <source>
        <dbReference type="Pfam" id="PF00104"/>
    </source>
</evidence>
<dbReference type="PANTHER" id="PTHR46011:SF6">
    <property type="entry name" value="HIGH ZINC ACTIVATED NUCLEAR RECEPTOR PROTEIN"/>
    <property type="match status" value="1"/>
</dbReference>
<dbReference type="Pfam" id="PF00104">
    <property type="entry name" value="Hormone_recep"/>
    <property type="match status" value="1"/>
</dbReference>
<dbReference type="InterPro" id="IPR000536">
    <property type="entry name" value="Nucl_hrmn_rcpt_lig-bd"/>
</dbReference>
<name>A0AAN5CM95_9BILA</name>
<keyword evidence="3" id="KW-0675">Receptor</keyword>
<evidence type="ECO:0000256" key="3">
    <source>
        <dbReference type="ARBA" id="ARBA00023170"/>
    </source>
</evidence>
<dbReference type="GO" id="GO:0005634">
    <property type="term" value="C:nucleus"/>
    <property type="evidence" value="ECO:0007669"/>
    <property type="project" value="TreeGrafter"/>
</dbReference>
<comment type="caution">
    <text evidence="5">The sequence shown here is derived from an EMBL/GenBank/DDBJ whole genome shotgun (WGS) entry which is preliminary data.</text>
</comment>
<accession>A0AAN5CM95</accession>
<protein>
    <recommendedName>
        <fullName evidence="4">NR LBD domain-containing protein</fullName>
    </recommendedName>
</protein>
<keyword evidence="6" id="KW-1185">Reference proteome</keyword>
<organism evidence="5 6">
    <name type="scientific">Pristionchus mayeri</name>
    <dbReference type="NCBI Taxonomy" id="1317129"/>
    <lineage>
        <taxon>Eukaryota</taxon>
        <taxon>Metazoa</taxon>
        <taxon>Ecdysozoa</taxon>
        <taxon>Nematoda</taxon>
        <taxon>Chromadorea</taxon>
        <taxon>Rhabditida</taxon>
        <taxon>Rhabditina</taxon>
        <taxon>Diplogasteromorpha</taxon>
        <taxon>Diplogasteroidea</taxon>
        <taxon>Neodiplogasteridae</taxon>
        <taxon>Pristionchus</taxon>
    </lineage>
</organism>
<dbReference type="PANTHER" id="PTHR46011">
    <property type="entry name" value="NUCLEAR HORMONE RECEPTOR FAMILY MEMBER NHR-86-RELATED"/>
    <property type="match status" value="1"/>
</dbReference>
<feature type="domain" description="NR LBD" evidence="4">
    <location>
        <begin position="2"/>
        <end position="51"/>
    </location>
</feature>
<evidence type="ECO:0000256" key="2">
    <source>
        <dbReference type="ARBA" id="ARBA00023163"/>
    </source>
</evidence>
<gene>
    <name evidence="5" type="ORF">PMAYCL1PPCAC_17124</name>
</gene>
<feature type="non-terminal residue" evidence="5">
    <location>
        <position position="1"/>
    </location>
</feature>
<evidence type="ECO:0000313" key="5">
    <source>
        <dbReference type="EMBL" id="GMR46929.1"/>
    </source>
</evidence>
<evidence type="ECO:0000256" key="1">
    <source>
        <dbReference type="ARBA" id="ARBA00023015"/>
    </source>
</evidence>